<protein>
    <submittedName>
        <fullName evidence="2">Uncharacterized protein</fullName>
    </submittedName>
</protein>
<keyword evidence="1" id="KW-0812">Transmembrane</keyword>
<organism evidence="2">
    <name type="scientific">marine metagenome</name>
    <dbReference type="NCBI Taxonomy" id="408172"/>
    <lineage>
        <taxon>unclassified sequences</taxon>
        <taxon>metagenomes</taxon>
        <taxon>ecological metagenomes</taxon>
    </lineage>
</organism>
<dbReference type="EMBL" id="UINC01222366">
    <property type="protein sequence ID" value="SVE51120.1"/>
    <property type="molecule type" value="Genomic_DNA"/>
</dbReference>
<gene>
    <name evidence="2" type="ORF">METZ01_LOCUS503974</name>
</gene>
<evidence type="ECO:0000313" key="2">
    <source>
        <dbReference type="EMBL" id="SVE51120.1"/>
    </source>
</evidence>
<keyword evidence="1" id="KW-0472">Membrane</keyword>
<keyword evidence="1" id="KW-1133">Transmembrane helix</keyword>
<dbReference type="AlphaFoldDB" id="A0A383E3V2"/>
<sequence length="27" mass="3092">MEEKHTITAKDKFVLTVVLLIIFVGVF</sequence>
<accession>A0A383E3V2</accession>
<name>A0A383E3V2_9ZZZZ</name>
<proteinExistence type="predicted"/>
<feature type="transmembrane region" description="Helical" evidence="1">
    <location>
        <begin position="7"/>
        <end position="26"/>
    </location>
</feature>
<feature type="non-terminal residue" evidence="2">
    <location>
        <position position="27"/>
    </location>
</feature>
<evidence type="ECO:0000256" key="1">
    <source>
        <dbReference type="SAM" id="Phobius"/>
    </source>
</evidence>
<reference evidence="2" key="1">
    <citation type="submission" date="2018-05" db="EMBL/GenBank/DDBJ databases">
        <authorList>
            <person name="Lanie J.A."/>
            <person name="Ng W.-L."/>
            <person name="Kazmierczak K.M."/>
            <person name="Andrzejewski T.M."/>
            <person name="Davidsen T.M."/>
            <person name="Wayne K.J."/>
            <person name="Tettelin H."/>
            <person name="Glass J.I."/>
            <person name="Rusch D."/>
            <person name="Podicherti R."/>
            <person name="Tsui H.-C.T."/>
            <person name="Winkler M.E."/>
        </authorList>
    </citation>
    <scope>NUCLEOTIDE SEQUENCE</scope>
</reference>